<dbReference type="GO" id="GO:0016740">
    <property type="term" value="F:transferase activity"/>
    <property type="evidence" value="ECO:0007669"/>
    <property type="project" value="UniProtKB-KW"/>
</dbReference>
<sequence>MDPLRGLSPLVVTSPTTRSGTTLLQRLLCSAGNTLVYGEEVGKDLEMQLQILTARRLVYTHSRPRFADNLERFLQGDTNHWLVDLMPPLDDYLAALRQGAFAGLQECQRQAQAAGRTLWGFKYPGWPPHLLRLLSSELPGTRVIYLHRRLADTARSAKAWHDYAEPQMLAFCEQWLANQQAMRERRGDPTVLMLSFESLVQDPAGTLERLRDFLPFEGIDAGLLRDRINNQTHGGGAQHGHNDYIEPAALSAQEQAWVDAAQTAADA</sequence>
<dbReference type="Proteomes" id="UP000305760">
    <property type="component" value="Unassembled WGS sequence"/>
</dbReference>
<gene>
    <name evidence="1" type="ORF">E1B00_14270</name>
</gene>
<evidence type="ECO:0000313" key="2">
    <source>
        <dbReference type="Proteomes" id="UP000305760"/>
    </source>
</evidence>
<proteinExistence type="predicted"/>
<keyword evidence="1" id="KW-0808">Transferase</keyword>
<dbReference type="RefSeq" id="WP_139449962.1">
    <property type="nucleotide sequence ID" value="NZ_SMDR01000004.1"/>
</dbReference>
<protein>
    <submittedName>
        <fullName evidence="1">Sulfotransferase</fullName>
    </submittedName>
</protein>
<dbReference type="SUPFAM" id="SSF52540">
    <property type="entry name" value="P-loop containing nucleoside triphosphate hydrolases"/>
    <property type="match status" value="1"/>
</dbReference>
<dbReference type="InterPro" id="IPR027417">
    <property type="entry name" value="P-loop_NTPase"/>
</dbReference>
<reference evidence="1 2" key="1">
    <citation type="submission" date="2019-03" db="EMBL/GenBank/DDBJ databases">
        <title>Arenimonas daejeonensis sp. nov., isolated from compost.</title>
        <authorList>
            <person name="Jeon C.O."/>
        </authorList>
    </citation>
    <scope>NUCLEOTIDE SEQUENCE [LARGE SCALE GENOMIC DNA]</scope>
    <source>
        <strain evidence="1 2">R29</strain>
    </source>
</reference>
<evidence type="ECO:0000313" key="1">
    <source>
        <dbReference type="EMBL" id="TNJ32874.1"/>
    </source>
</evidence>
<dbReference type="EMBL" id="SMDR01000004">
    <property type="protein sequence ID" value="TNJ32874.1"/>
    <property type="molecule type" value="Genomic_DNA"/>
</dbReference>
<dbReference type="Gene3D" id="3.40.50.300">
    <property type="entry name" value="P-loop containing nucleotide triphosphate hydrolases"/>
    <property type="match status" value="1"/>
</dbReference>
<keyword evidence="2" id="KW-1185">Reference proteome</keyword>
<organism evidence="1 2">
    <name type="scientific">Arenimonas terrae</name>
    <dbReference type="NCBI Taxonomy" id="2546226"/>
    <lineage>
        <taxon>Bacteria</taxon>
        <taxon>Pseudomonadati</taxon>
        <taxon>Pseudomonadota</taxon>
        <taxon>Gammaproteobacteria</taxon>
        <taxon>Lysobacterales</taxon>
        <taxon>Lysobacteraceae</taxon>
        <taxon>Arenimonas</taxon>
    </lineage>
</organism>
<accession>A0A5C4RPK1</accession>
<dbReference type="OrthoDB" id="547265at2"/>
<dbReference type="AlphaFoldDB" id="A0A5C4RPK1"/>
<dbReference type="Pfam" id="PF13469">
    <property type="entry name" value="Sulfotransfer_3"/>
    <property type="match status" value="1"/>
</dbReference>
<name>A0A5C4RPK1_9GAMM</name>
<comment type="caution">
    <text evidence="1">The sequence shown here is derived from an EMBL/GenBank/DDBJ whole genome shotgun (WGS) entry which is preliminary data.</text>
</comment>